<dbReference type="PANTHER" id="PTHR35526:SF3">
    <property type="entry name" value="ANTI-SIGMA-F FACTOR RSBW"/>
    <property type="match status" value="1"/>
</dbReference>
<dbReference type="RefSeq" id="WP_219549048.1">
    <property type="nucleotide sequence ID" value="NZ_JAHKRN010000044.1"/>
</dbReference>
<dbReference type="PANTHER" id="PTHR35526">
    <property type="entry name" value="ANTI-SIGMA-F FACTOR RSBW-RELATED"/>
    <property type="match status" value="1"/>
</dbReference>
<dbReference type="InterPro" id="IPR050267">
    <property type="entry name" value="Anti-sigma-factor_SerPK"/>
</dbReference>
<keyword evidence="2" id="KW-0547">Nucleotide-binding</keyword>
<feature type="domain" description="Histidine kinase/HSP90-like ATPase" evidence="1">
    <location>
        <begin position="19"/>
        <end position="138"/>
    </location>
</feature>
<evidence type="ECO:0000259" key="1">
    <source>
        <dbReference type="Pfam" id="PF13581"/>
    </source>
</evidence>
<dbReference type="CDD" id="cd16936">
    <property type="entry name" value="HATPase_RsbW-like"/>
    <property type="match status" value="1"/>
</dbReference>
<keyword evidence="3" id="KW-1185">Reference proteome</keyword>
<dbReference type="InterPro" id="IPR003594">
    <property type="entry name" value="HATPase_dom"/>
</dbReference>
<evidence type="ECO:0000313" key="2">
    <source>
        <dbReference type="EMBL" id="MFC5815132.1"/>
    </source>
</evidence>
<reference evidence="3" key="1">
    <citation type="journal article" date="2019" name="Int. J. Syst. Evol. Microbiol.">
        <title>The Global Catalogue of Microorganisms (GCM) 10K type strain sequencing project: providing services to taxonomists for standard genome sequencing and annotation.</title>
        <authorList>
            <consortium name="The Broad Institute Genomics Platform"/>
            <consortium name="The Broad Institute Genome Sequencing Center for Infectious Disease"/>
            <person name="Wu L."/>
            <person name="Ma J."/>
        </authorList>
    </citation>
    <scope>NUCLEOTIDE SEQUENCE [LARGE SCALE GENOMIC DNA]</scope>
    <source>
        <strain evidence="3">CGMCC 4.7106</strain>
    </source>
</reference>
<comment type="caution">
    <text evidence="2">The sequence shown here is derived from an EMBL/GenBank/DDBJ whole genome shotgun (WGS) entry which is preliminary data.</text>
</comment>
<gene>
    <name evidence="2" type="ORF">ACFPUY_08555</name>
</gene>
<evidence type="ECO:0000313" key="3">
    <source>
        <dbReference type="Proteomes" id="UP001596096"/>
    </source>
</evidence>
<proteinExistence type="predicted"/>
<dbReference type="Pfam" id="PF13581">
    <property type="entry name" value="HATPase_c_2"/>
    <property type="match status" value="1"/>
</dbReference>
<sequence>MLDASPYLDQPCNSLTLVALPNAVWISRAYVAATLRGWGHKDDEFVDDAQLIVSELVTNSVNALGFQDNRTRMGVVLSSESLIRILMTQLAYELIIEVWDGGQGAPKQQSVGVESINGRGLEIVAALAKRWGYRFPKGGELAGGKIVWALLPLP</sequence>
<organism evidence="2 3">
    <name type="scientific">Nonomuraea harbinensis</name>
    <dbReference type="NCBI Taxonomy" id="1286938"/>
    <lineage>
        <taxon>Bacteria</taxon>
        <taxon>Bacillati</taxon>
        <taxon>Actinomycetota</taxon>
        <taxon>Actinomycetes</taxon>
        <taxon>Streptosporangiales</taxon>
        <taxon>Streptosporangiaceae</taxon>
        <taxon>Nonomuraea</taxon>
    </lineage>
</organism>
<dbReference type="Proteomes" id="UP001596096">
    <property type="component" value="Unassembled WGS sequence"/>
</dbReference>
<dbReference type="GO" id="GO:0005524">
    <property type="term" value="F:ATP binding"/>
    <property type="evidence" value="ECO:0007669"/>
    <property type="project" value="UniProtKB-KW"/>
</dbReference>
<dbReference type="EMBL" id="JBHSNW010000003">
    <property type="protein sequence ID" value="MFC5815132.1"/>
    <property type="molecule type" value="Genomic_DNA"/>
</dbReference>
<name>A0ABW1BQ09_9ACTN</name>
<protein>
    <submittedName>
        <fullName evidence="2">ATP-binding protein</fullName>
    </submittedName>
</protein>
<keyword evidence="2" id="KW-0067">ATP-binding</keyword>
<accession>A0ABW1BQ09</accession>